<organism evidence="2 3">
    <name type="scientific">Penicillium chermesinum</name>
    <dbReference type="NCBI Taxonomy" id="63820"/>
    <lineage>
        <taxon>Eukaryota</taxon>
        <taxon>Fungi</taxon>
        <taxon>Dikarya</taxon>
        <taxon>Ascomycota</taxon>
        <taxon>Pezizomycotina</taxon>
        <taxon>Eurotiomycetes</taxon>
        <taxon>Eurotiomycetidae</taxon>
        <taxon>Eurotiales</taxon>
        <taxon>Aspergillaceae</taxon>
        <taxon>Penicillium</taxon>
    </lineage>
</organism>
<dbReference type="AlphaFoldDB" id="A0A9W9TSL9"/>
<proteinExistence type="predicted"/>
<dbReference type="InterPro" id="IPR006771">
    <property type="entry name" value="CetA-like"/>
</dbReference>
<dbReference type="PANTHER" id="PTHR36195">
    <property type="entry name" value="DOMAIN PROTEIN, PUTATIVE (AFU_ORTHOLOGUE AFUA_5G01990)-RELATED-RELATED"/>
    <property type="match status" value="1"/>
</dbReference>
<sequence>MFFTNVALSAILATTAVALPKPLAPRDSGSGNVQIINNLSKDVYLWSTAAESGSMQTMTSGGGTYSEKWGTNSNGGGISIKMSTSQDEDSVLQFEYTQDGDTLYWDLSSINLDSNSDFITAGFSATPSDQSCPSATCDAGDSNCQAAYQHPDDVATLSCSTDVQYTLTLG</sequence>
<dbReference type="Proteomes" id="UP001150941">
    <property type="component" value="Unassembled WGS sequence"/>
</dbReference>
<reference evidence="2" key="2">
    <citation type="journal article" date="2023" name="IMA Fungus">
        <title>Comparative genomic study of the Penicillium genus elucidates a diverse pangenome and 15 lateral gene transfer events.</title>
        <authorList>
            <person name="Petersen C."/>
            <person name="Sorensen T."/>
            <person name="Nielsen M.R."/>
            <person name="Sondergaard T.E."/>
            <person name="Sorensen J.L."/>
            <person name="Fitzpatrick D.A."/>
            <person name="Frisvad J.C."/>
            <person name="Nielsen K.L."/>
        </authorList>
    </citation>
    <scope>NUCLEOTIDE SEQUENCE</scope>
    <source>
        <strain evidence="2">IBT 19713</strain>
    </source>
</reference>
<evidence type="ECO:0000313" key="2">
    <source>
        <dbReference type="EMBL" id="KAJ5239890.1"/>
    </source>
</evidence>
<dbReference type="EMBL" id="JAPQKS010000003">
    <property type="protein sequence ID" value="KAJ5239890.1"/>
    <property type="molecule type" value="Genomic_DNA"/>
</dbReference>
<protein>
    <submittedName>
        <fullName evidence="2">Uncharacterized protein</fullName>
    </submittedName>
</protein>
<comment type="caution">
    <text evidence="2">The sequence shown here is derived from an EMBL/GenBank/DDBJ whole genome shotgun (WGS) entry which is preliminary data.</text>
</comment>
<dbReference type="Pfam" id="PF04681">
    <property type="entry name" value="Bys1"/>
    <property type="match status" value="1"/>
</dbReference>
<name>A0A9W9TSL9_9EURO</name>
<keyword evidence="3" id="KW-1185">Reference proteome</keyword>
<dbReference type="OrthoDB" id="5144514at2759"/>
<evidence type="ECO:0000256" key="1">
    <source>
        <dbReference type="SAM" id="SignalP"/>
    </source>
</evidence>
<reference evidence="2" key="1">
    <citation type="submission" date="2022-11" db="EMBL/GenBank/DDBJ databases">
        <authorList>
            <person name="Petersen C."/>
        </authorList>
    </citation>
    <scope>NUCLEOTIDE SEQUENCE</scope>
    <source>
        <strain evidence="2">IBT 19713</strain>
    </source>
</reference>
<accession>A0A9W9TSL9</accession>
<evidence type="ECO:0000313" key="3">
    <source>
        <dbReference type="Proteomes" id="UP001150941"/>
    </source>
</evidence>
<gene>
    <name evidence="2" type="ORF">N7468_004509</name>
</gene>
<keyword evidence="1" id="KW-0732">Signal</keyword>
<feature type="chain" id="PRO_5040962227" evidence="1">
    <location>
        <begin position="19"/>
        <end position="170"/>
    </location>
</feature>
<dbReference type="GeneID" id="83201109"/>
<dbReference type="RefSeq" id="XP_058332809.1">
    <property type="nucleotide sequence ID" value="XM_058473806.1"/>
</dbReference>
<dbReference type="PANTHER" id="PTHR36195:SF6">
    <property type="entry name" value="SECRETED THAUMATIN-LIKE PROTEIN CALA"/>
    <property type="match status" value="1"/>
</dbReference>
<feature type="signal peptide" evidence="1">
    <location>
        <begin position="1"/>
        <end position="18"/>
    </location>
</feature>